<organism evidence="4 5">
    <name type="scientific">Hydrogenispora ethanolica</name>
    <dbReference type="NCBI Taxonomy" id="1082276"/>
    <lineage>
        <taxon>Bacteria</taxon>
        <taxon>Bacillati</taxon>
        <taxon>Bacillota</taxon>
        <taxon>Hydrogenispora</taxon>
    </lineage>
</organism>
<dbReference type="Pfam" id="PF00440">
    <property type="entry name" value="TetR_N"/>
    <property type="match status" value="1"/>
</dbReference>
<evidence type="ECO:0000259" key="3">
    <source>
        <dbReference type="PROSITE" id="PS50977"/>
    </source>
</evidence>
<dbReference type="InterPro" id="IPR009057">
    <property type="entry name" value="Homeodomain-like_sf"/>
</dbReference>
<dbReference type="SUPFAM" id="SSF46689">
    <property type="entry name" value="Homeodomain-like"/>
    <property type="match status" value="1"/>
</dbReference>
<evidence type="ECO:0000256" key="1">
    <source>
        <dbReference type="ARBA" id="ARBA00023125"/>
    </source>
</evidence>
<accession>A0A4V2QDB6</accession>
<dbReference type="AlphaFoldDB" id="A0A4V2QDB6"/>
<dbReference type="Gene3D" id="1.10.357.10">
    <property type="entry name" value="Tetracycline Repressor, domain 2"/>
    <property type="match status" value="1"/>
</dbReference>
<dbReference type="SUPFAM" id="SSF48498">
    <property type="entry name" value="Tetracyclin repressor-like, C-terminal domain"/>
    <property type="match status" value="1"/>
</dbReference>
<dbReference type="PANTHER" id="PTHR43479">
    <property type="entry name" value="ACREF/ENVCD OPERON REPRESSOR-RELATED"/>
    <property type="match status" value="1"/>
</dbReference>
<comment type="caution">
    <text evidence="4">The sequence shown here is derived from an EMBL/GenBank/DDBJ whole genome shotgun (WGS) entry which is preliminary data.</text>
</comment>
<evidence type="ECO:0000256" key="2">
    <source>
        <dbReference type="PROSITE-ProRule" id="PRU00335"/>
    </source>
</evidence>
<feature type="domain" description="HTH tetR-type" evidence="3">
    <location>
        <begin position="8"/>
        <end position="69"/>
    </location>
</feature>
<evidence type="ECO:0000313" key="5">
    <source>
        <dbReference type="Proteomes" id="UP000295008"/>
    </source>
</evidence>
<dbReference type="PROSITE" id="PS50977">
    <property type="entry name" value="HTH_TETR_2"/>
    <property type="match status" value="1"/>
</dbReference>
<sequence>MARNKYPEVTINRILDTAMKLFMSKGYEHTTIQDIIDELGDLSKGAIYHHFKSKEEIMDAVNKRMAEQGIGDIKTIVDDSSLTGIDKLRKMLLFSIASAQHEAIDKTVPPFLKNPQLLALHMRDTLGSASALLTGVIEEGIQDGSIQTTQPRELSQMILLFFNVWINPWMYSWTADEMKGIVHFMKDLLDKMGVPIFSNEILQSLEVLYSLSQPEK</sequence>
<reference evidence="4 5" key="1">
    <citation type="submission" date="2019-03" db="EMBL/GenBank/DDBJ databases">
        <title>Genomic Encyclopedia of Type Strains, Phase IV (KMG-IV): sequencing the most valuable type-strain genomes for metagenomic binning, comparative biology and taxonomic classification.</title>
        <authorList>
            <person name="Goeker M."/>
        </authorList>
    </citation>
    <scope>NUCLEOTIDE SEQUENCE [LARGE SCALE GENOMIC DNA]</scope>
    <source>
        <strain evidence="4 5">LX-B</strain>
    </source>
</reference>
<evidence type="ECO:0000313" key="4">
    <source>
        <dbReference type="EMBL" id="TCL63367.1"/>
    </source>
</evidence>
<dbReference type="OrthoDB" id="9814200at2"/>
<keyword evidence="1 2" id="KW-0238">DNA-binding</keyword>
<proteinExistence type="predicted"/>
<dbReference type="GO" id="GO:0003677">
    <property type="term" value="F:DNA binding"/>
    <property type="evidence" value="ECO:0007669"/>
    <property type="project" value="UniProtKB-UniRule"/>
</dbReference>
<gene>
    <name evidence="4" type="ORF">EDC14_102185</name>
</gene>
<dbReference type="Proteomes" id="UP000295008">
    <property type="component" value="Unassembled WGS sequence"/>
</dbReference>
<dbReference type="PANTHER" id="PTHR43479:SF11">
    <property type="entry name" value="ACREF_ENVCD OPERON REPRESSOR-RELATED"/>
    <property type="match status" value="1"/>
</dbReference>
<protein>
    <submittedName>
        <fullName evidence="4">TetR family transcriptional regulator</fullName>
    </submittedName>
</protein>
<dbReference type="InterPro" id="IPR001647">
    <property type="entry name" value="HTH_TetR"/>
</dbReference>
<name>A0A4V2QDB6_HYDET</name>
<dbReference type="InterPro" id="IPR050624">
    <property type="entry name" value="HTH-type_Tx_Regulator"/>
</dbReference>
<dbReference type="EMBL" id="SLUN01000021">
    <property type="protein sequence ID" value="TCL63367.1"/>
    <property type="molecule type" value="Genomic_DNA"/>
</dbReference>
<dbReference type="InterPro" id="IPR036271">
    <property type="entry name" value="Tet_transcr_reg_TetR-rel_C_sf"/>
</dbReference>
<keyword evidence="5" id="KW-1185">Reference proteome</keyword>
<feature type="DNA-binding region" description="H-T-H motif" evidence="2">
    <location>
        <begin position="32"/>
        <end position="51"/>
    </location>
</feature>